<dbReference type="EMBL" id="MF768985">
    <property type="protein sequence ID" value="ATU83853.1"/>
    <property type="molecule type" value="Genomic_DNA"/>
</dbReference>
<accession>K7WJP6</accession>
<reference evidence="1" key="1">
    <citation type="submission" date="2012-08" db="EMBL/GenBank/DDBJ databases">
        <title>Cassytha pubescens and C. glabella (Lauraceae) are not disjunctly distributed between Australia and the Ryukyu Archipelago of Japan - evidence from morphological and molecular data.</title>
        <authorList>
            <person name="Kokubugata G."/>
            <person name="Nakamura K."/>
            <person name="Forster P.I."/>
            <person name="Wilson G.W."/>
            <person name="Holland A.E."/>
            <person name="Hirayama Y."/>
            <person name="Yokota M."/>
        </authorList>
    </citation>
    <scope>NUCLEOTIDE SEQUENCE</scope>
    <source>
        <strain evidence="1">K-LV1</strain>
    </source>
</reference>
<evidence type="ECO:0000313" key="3">
    <source>
        <dbReference type="Proteomes" id="UP000277283"/>
    </source>
</evidence>
<organism evidence="1 3">
    <name type="scientific">White spot syndrome virus</name>
    <dbReference type="NCBI Taxonomy" id="342409"/>
    <lineage>
        <taxon>Viruses</taxon>
        <taxon>Viruses incertae sedis</taxon>
        <taxon>Naldaviricetes</taxon>
        <taxon>Nimaviridae</taxon>
        <taxon>Whispovirus</taxon>
    </lineage>
</organism>
<evidence type="ECO:0000313" key="1">
    <source>
        <dbReference type="EMBL" id="AFX59560.1"/>
    </source>
</evidence>
<dbReference type="Proteomes" id="UP000277283">
    <property type="component" value="Segment"/>
</dbReference>
<protein>
    <submittedName>
        <fullName evidence="2">ORF1104</fullName>
    </submittedName>
    <submittedName>
        <fullName evidence="1">Wsv183</fullName>
    </submittedName>
</protein>
<proteinExistence type="predicted"/>
<evidence type="ECO:0000313" key="2">
    <source>
        <dbReference type="EMBL" id="ATU83853.1"/>
    </source>
</evidence>
<reference evidence="3" key="2">
    <citation type="submission" date="2012-08" db="EMBL/GenBank/DDBJ databases">
        <authorList>
            <person name="Choi T.-J."/>
        </authorList>
    </citation>
    <scope>NUCLEOTIDE SEQUENCE [LARGE SCALE GENOMIC DNA]</scope>
    <source>
        <strain evidence="3">K-LV1</strain>
    </source>
</reference>
<reference evidence="2" key="3">
    <citation type="journal article" date="2018" name="Aquaculture">
        <title>Complete genome sequence of a white spot syndrome virus associated with a disease incursion in Australia.</title>
        <authorList>
            <person name="Oakey J."/>
            <person name="Smith C.S."/>
        </authorList>
    </citation>
    <scope>NUCLEOTIDE SEQUENCE [LARGE SCALE GENOMIC DNA]</scope>
    <source>
        <strain evidence="2">WSSV-AU</strain>
    </source>
</reference>
<name>K7WJP6_9VIRU</name>
<dbReference type="EMBL" id="JX515788">
    <property type="protein sequence ID" value="AFX59560.1"/>
    <property type="molecule type" value="Genomic_DNA"/>
</dbReference>
<dbReference type="Proteomes" id="UP000267516">
    <property type="component" value="Segment"/>
</dbReference>
<sequence>MSFKTIILHILKKPTQMFLDRKRKISYVIYQTEGTVLFRFGELVAQFVTCYKLDKIIIDLSIRNIASVYKFCYNISVHC</sequence>
<gene>
    <name evidence="1" type="ORF">wssv_01830</name>
</gene>